<gene>
    <name evidence="2" type="ORF">CLH61_12360</name>
</gene>
<keyword evidence="1" id="KW-1133">Transmembrane helix</keyword>
<sequence>MIILHIFQIVIFLTLLINSVQLMPAFSRCLPAAGSAVQAGYLGAMLTVRLARNILGLILVTASTAPNPAVHLLVPKGIVLFLVLAFVSVVLTHYRQRVLFEGVRF</sequence>
<proteinExistence type="predicted"/>
<dbReference type="RefSeq" id="WP_099615059.1">
    <property type="nucleotide sequence ID" value="NZ_KZ319372.1"/>
</dbReference>
<evidence type="ECO:0000256" key="1">
    <source>
        <dbReference type="SAM" id="Phobius"/>
    </source>
</evidence>
<protein>
    <submittedName>
        <fullName evidence="2">Uncharacterized protein</fullName>
    </submittedName>
</protein>
<keyword evidence="3" id="KW-1185">Reference proteome</keyword>
<dbReference type="EMBL" id="NTFH01000009">
    <property type="protein sequence ID" value="PHQ14554.1"/>
    <property type="molecule type" value="Genomic_DNA"/>
</dbReference>
<name>A0A2G1UJ92_9GAMM</name>
<dbReference type="AlphaFoldDB" id="A0A2G1UJ92"/>
<evidence type="ECO:0000313" key="2">
    <source>
        <dbReference type="EMBL" id="PHQ14554.1"/>
    </source>
</evidence>
<organism evidence="2 3">
    <name type="scientific">Marinobacter profundi</name>
    <dbReference type="NCBI Taxonomy" id="2666256"/>
    <lineage>
        <taxon>Bacteria</taxon>
        <taxon>Pseudomonadati</taxon>
        <taxon>Pseudomonadota</taxon>
        <taxon>Gammaproteobacteria</taxon>
        <taxon>Pseudomonadales</taxon>
        <taxon>Marinobacteraceae</taxon>
        <taxon>Marinobacter</taxon>
    </lineage>
</organism>
<keyword evidence="1" id="KW-0472">Membrane</keyword>
<accession>A0A2G1UJ92</accession>
<reference evidence="2 3" key="1">
    <citation type="submission" date="2017-09" db="EMBL/GenBank/DDBJ databases">
        <title>The draft genome sequences of Marinobacter sp. PWS21.</title>
        <authorList>
            <person name="Cao J."/>
        </authorList>
    </citation>
    <scope>NUCLEOTIDE SEQUENCE [LARGE SCALE GENOMIC DNA]</scope>
    <source>
        <strain evidence="2 3">PWS21</strain>
    </source>
</reference>
<dbReference type="Proteomes" id="UP000231409">
    <property type="component" value="Unassembled WGS sequence"/>
</dbReference>
<comment type="caution">
    <text evidence="2">The sequence shown here is derived from an EMBL/GenBank/DDBJ whole genome shotgun (WGS) entry which is preliminary data.</text>
</comment>
<feature type="transmembrane region" description="Helical" evidence="1">
    <location>
        <begin position="72"/>
        <end position="94"/>
    </location>
</feature>
<keyword evidence="1" id="KW-0812">Transmembrane</keyword>
<evidence type="ECO:0000313" key="3">
    <source>
        <dbReference type="Proteomes" id="UP000231409"/>
    </source>
</evidence>